<dbReference type="InterPro" id="IPR012942">
    <property type="entry name" value="SRR1-like"/>
</dbReference>
<dbReference type="GO" id="GO:0005634">
    <property type="term" value="C:nucleus"/>
    <property type="evidence" value="ECO:0007669"/>
    <property type="project" value="TreeGrafter"/>
</dbReference>
<evidence type="ECO:0000313" key="3">
    <source>
        <dbReference type="EMBL" id="CAL5137699.1"/>
    </source>
</evidence>
<dbReference type="PANTHER" id="PTHR28626">
    <property type="entry name" value="SRR1-LIKE PROTEIN"/>
    <property type="match status" value="1"/>
</dbReference>
<organism evidence="3 4">
    <name type="scientific">Calicophoron daubneyi</name>
    <name type="common">Rumen fluke</name>
    <name type="synonym">Paramphistomum daubneyi</name>
    <dbReference type="NCBI Taxonomy" id="300641"/>
    <lineage>
        <taxon>Eukaryota</taxon>
        <taxon>Metazoa</taxon>
        <taxon>Spiralia</taxon>
        <taxon>Lophotrochozoa</taxon>
        <taxon>Platyhelminthes</taxon>
        <taxon>Trematoda</taxon>
        <taxon>Digenea</taxon>
        <taxon>Plagiorchiida</taxon>
        <taxon>Pronocephalata</taxon>
        <taxon>Paramphistomoidea</taxon>
        <taxon>Paramphistomidae</taxon>
        <taxon>Calicophoron</taxon>
    </lineage>
</organism>
<evidence type="ECO:0000256" key="1">
    <source>
        <dbReference type="ARBA" id="ARBA00009856"/>
    </source>
</evidence>
<dbReference type="EMBL" id="CAXLJL010000423">
    <property type="protein sequence ID" value="CAL5137699.1"/>
    <property type="molecule type" value="Genomic_DNA"/>
</dbReference>
<feature type="domain" description="SRR1-like" evidence="2">
    <location>
        <begin position="46"/>
        <end position="193"/>
    </location>
</feature>
<reference evidence="3" key="1">
    <citation type="submission" date="2024-06" db="EMBL/GenBank/DDBJ databases">
        <authorList>
            <person name="Liu X."/>
            <person name="Lenzi L."/>
            <person name="Haldenby T S."/>
            <person name="Uol C."/>
        </authorList>
    </citation>
    <scope>NUCLEOTIDE SEQUENCE</scope>
</reference>
<comment type="caution">
    <text evidence="3">The sequence shown here is derived from an EMBL/GenBank/DDBJ whole genome shotgun (WGS) entry which is preliminary data.</text>
</comment>
<protein>
    <recommendedName>
        <fullName evidence="2">SRR1-like domain-containing protein</fullName>
    </recommendedName>
</protein>
<accession>A0AAV2TN69</accession>
<evidence type="ECO:0000259" key="2">
    <source>
        <dbReference type="Pfam" id="PF07985"/>
    </source>
</evidence>
<evidence type="ECO:0000313" key="4">
    <source>
        <dbReference type="Proteomes" id="UP001497525"/>
    </source>
</evidence>
<sequence length="285" mass="31696">MRQKYSAIRYHFQNSVTGGRFLDMLLGEIREAFDSIAPSGIGPSSVDVLCLGLGNPAVDRTSLRQLALLELLIERDTRLSRAHTKLYDPVFRSVSRRFIRELGMQVITVNAEACYSLSPDRYHFVMMPHCAPALINNLLSTNWCEKVLGRIVLFSNGWRQVRSELTASGEPEDLIATELGCICALEPIVAVADRQGKKGTTKYIEEPDFEGMRVQWFPPTSLMRLSADFWSIPAAAPTLGTKSSKFVGLGPSVTPNSHFSADLIDRNKVPCFVDGENEFESEGYS</sequence>
<name>A0AAV2TN69_CALDB</name>
<dbReference type="PANTHER" id="PTHR28626:SF3">
    <property type="entry name" value="SRR1-LIKE PROTEIN"/>
    <property type="match status" value="1"/>
</dbReference>
<gene>
    <name evidence="3" type="ORF">CDAUBV1_LOCUS11970</name>
</gene>
<dbReference type="AlphaFoldDB" id="A0AAV2TN69"/>
<dbReference type="InterPro" id="IPR040044">
    <property type="entry name" value="SRR1L"/>
</dbReference>
<dbReference type="Proteomes" id="UP001497525">
    <property type="component" value="Unassembled WGS sequence"/>
</dbReference>
<dbReference type="GO" id="GO:0005737">
    <property type="term" value="C:cytoplasm"/>
    <property type="evidence" value="ECO:0007669"/>
    <property type="project" value="TreeGrafter"/>
</dbReference>
<proteinExistence type="inferred from homology"/>
<dbReference type="Pfam" id="PF07985">
    <property type="entry name" value="SRR1"/>
    <property type="match status" value="1"/>
</dbReference>
<comment type="similarity">
    <text evidence="1">Belongs to the SRR1 family.</text>
</comment>